<accession>A0AAF5DGR5</accession>
<protein>
    <submittedName>
        <fullName evidence="6">Uncharacterized protein</fullName>
    </submittedName>
</protein>
<evidence type="ECO:0000259" key="4">
    <source>
        <dbReference type="Pfam" id="PF25899"/>
    </source>
</evidence>
<name>A0AAF5DGR5_STRER</name>
<dbReference type="AlphaFoldDB" id="A0AAF5DGR5"/>
<dbReference type="Pfam" id="PF25897">
    <property type="entry name" value="LolA_1st_nematode"/>
    <property type="match status" value="1"/>
</dbReference>
<dbReference type="Pfam" id="PF25898">
    <property type="entry name" value="LolA_2nd_metazoa"/>
    <property type="match status" value="1"/>
</dbReference>
<dbReference type="InterPro" id="IPR058830">
    <property type="entry name" value="LolA-like_dom_1st"/>
</dbReference>
<feature type="domain" description="LolA-like" evidence="3">
    <location>
        <begin position="163"/>
        <end position="330"/>
    </location>
</feature>
<feature type="transmembrane region" description="Helical" evidence="1">
    <location>
        <begin position="471"/>
        <end position="492"/>
    </location>
</feature>
<evidence type="ECO:0000256" key="1">
    <source>
        <dbReference type="SAM" id="Phobius"/>
    </source>
</evidence>
<evidence type="ECO:0000313" key="5">
    <source>
        <dbReference type="Proteomes" id="UP000035681"/>
    </source>
</evidence>
<keyword evidence="1" id="KW-0472">Membrane</keyword>
<feature type="domain" description="LolA-like" evidence="2">
    <location>
        <begin position="5"/>
        <end position="124"/>
    </location>
</feature>
<organism evidence="5 6">
    <name type="scientific">Strongyloides stercoralis</name>
    <name type="common">Threadworm</name>
    <dbReference type="NCBI Taxonomy" id="6248"/>
    <lineage>
        <taxon>Eukaryota</taxon>
        <taxon>Metazoa</taxon>
        <taxon>Ecdysozoa</taxon>
        <taxon>Nematoda</taxon>
        <taxon>Chromadorea</taxon>
        <taxon>Rhabditida</taxon>
        <taxon>Tylenchina</taxon>
        <taxon>Panagrolaimomorpha</taxon>
        <taxon>Strongyloidoidea</taxon>
        <taxon>Strongyloididae</taxon>
        <taxon>Strongyloides</taxon>
    </lineage>
</organism>
<keyword evidence="1" id="KW-0812">Transmembrane</keyword>
<dbReference type="Pfam" id="PF25899">
    <property type="entry name" value="DUF7959"/>
    <property type="match status" value="1"/>
</dbReference>
<evidence type="ECO:0000259" key="3">
    <source>
        <dbReference type="Pfam" id="PF25898"/>
    </source>
</evidence>
<sequence>MENEGCEKLEKRQSIDVYGLTETMKKTFNITFDSMEEIIKKLTYYSYDTSSLLENSKELNGVDTITWMGCKNFTSNSQKVQVMISYSGEKTPQKPYDSYFSNPVLYEISIIEYKDVTKNNKTEVEISSNVLLSIVEIEKSLDKGKDLDILPPRMSILILMMNSYVLEDKFNFDVPFVGKFDGKVDREVQIIQDFVYGYEYMISKEDKTCLNVKELSTSFINIGTKDNLVYLKNPEDFMVTSLGKDFYYYGAIKTDMNLTFDSYVAKDSNNGIIEVLYIDNHWKFNNLSGPILHTINYKSPSVNFKLELVSFKNTTDELFSTTNYDVSPCLGIIDNSYYYVTVRNTTMKKIKNLGLQNVYDGLSYTLSNNSQISSPLRFTNFYIRQSNEDVLIFFSISDKINVKPSPTVYFRNQTSIDEIITNINSTLIAKEVSFQVQTTQLTIRQNSFMKSPVIIPQPAPSQFVGYTSASLFVSSFFAFAFGVLLGVAGIVFQWKKRRLTNLSYQIFE</sequence>
<reference evidence="6" key="1">
    <citation type="submission" date="2024-02" db="UniProtKB">
        <authorList>
            <consortium name="WormBaseParasite"/>
        </authorList>
    </citation>
    <scope>IDENTIFICATION</scope>
</reference>
<keyword evidence="5" id="KW-1185">Reference proteome</keyword>
<feature type="domain" description="DUF7959" evidence="4">
    <location>
        <begin position="336"/>
        <end position="452"/>
    </location>
</feature>
<dbReference type="InterPro" id="IPR058831">
    <property type="entry name" value="LolA-like_dom_2nd"/>
</dbReference>
<evidence type="ECO:0000259" key="2">
    <source>
        <dbReference type="Pfam" id="PF25897"/>
    </source>
</evidence>
<dbReference type="InterPro" id="IPR058265">
    <property type="entry name" value="DUF7959"/>
</dbReference>
<dbReference type="WBParaSite" id="TCONS_00012174.p1">
    <property type="protein sequence ID" value="TCONS_00012174.p1"/>
    <property type="gene ID" value="XLOC_007610"/>
</dbReference>
<evidence type="ECO:0000313" key="6">
    <source>
        <dbReference type="WBParaSite" id="TCONS_00012174.p1"/>
    </source>
</evidence>
<proteinExistence type="predicted"/>
<dbReference type="Proteomes" id="UP000035681">
    <property type="component" value="Unplaced"/>
</dbReference>
<keyword evidence="1" id="KW-1133">Transmembrane helix</keyword>